<feature type="transmembrane region" description="Helical" evidence="6">
    <location>
        <begin position="93"/>
        <end position="110"/>
    </location>
</feature>
<dbReference type="InterPro" id="IPR051401">
    <property type="entry name" value="GtrA_CellWall_Glycosyl"/>
</dbReference>
<dbReference type="Pfam" id="PF04138">
    <property type="entry name" value="GtrA_DPMS_TM"/>
    <property type="match status" value="1"/>
</dbReference>
<evidence type="ECO:0000256" key="6">
    <source>
        <dbReference type="SAM" id="Phobius"/>
    </source>
</evidence>
<feature type="domain" description="GtrA/DPMS transmembrane" evidence="7">
    <location>
        <begin position="4"/>
        <end position="115"/>
    </location>
</feature>
<evidence type="ECO:0000259" key="7">
    <source>
        <dbReference type="Pfam" id="PF04138"/>
    </source>
</evidence>
<evidence type="ECO:0000256" key="3">
    <source>
        <dbReference type="ARBA" id="ARBA00022692"/>
    </source>
</evidence>
<organism evidence="8 9">
    <name type="scientific">Rodentibacter haemolyticus</name>
    <dbReference type="NCBI Taxonomy" id="2778911"/>
    <lineage>
        <taxon>Bacteria</taxon>
        <taxon>Pseudomonadati</taxon>
        <taxon>Pseudomonadota</taxon>
        <taxon>Gammaproteobacteria</taxon>
        <taxon>Pasteurellales</taxon>
        <taxon>Pasteurellaceae</taxon>
        <taxon>Rodentibacter</taxon>
    </lineage>
</organism>
<evidence type="ECO:0000256" key="5">
    <source>
        <dbReference type="ARBA" id="ARBA00023136"/>
    </source>
</evidence>
<gene>
    <name evidence="8" type="ORF">IHV77_11380</name>
</gene>
<comment type="similarity">
    <text evidence="2">Belongs to the GtrA family.</text>
</comment>
<proteinExistence type="inferred from homology"/>
<dbReference type="Proteomes" id="UP000663069">
    <property type="component" value="Chromosome"/>
</dbReference>
<evidence type="ECO:0000256" key="1">
    <source>
        <dbReference type="ARBA" id="ARBA00004141"/>
    </source>
</evidence>
<sequence length="118" mass="13359">MFSRYVLVGICNTLLTTIIIFGLTASQFNVYIANAIGYAAGILCSFLLNSIFTFSRPANAANFSRFLAVSLICYILNMKMIYIVLMIFPSRLYLSQLLGMIIYTITGFYLNKHWALKK</sequence>
<comment type="subcellular location">
    <subcellularLocation>
        <location evidence="1">Membrane</location>
        <topology evidence="1">Multi-pass membrane protein</topology>
    </subcellularLocation>
</comment>
<dbReference type="PANTHER" id="PTHR38459:SF1">
    <property type="entry name" value="PROPHAGE BACTOPRENOL-LINKED GLUCOSE TRANSLOCASE HOMOLOG"/>
    <property type="match status" value="1"/>
</dbReference>
<dbReference type="PANTHER" id="PTHR38459">
    <property type="entry name" value="PROPHAGE BACTOPRENOL-LINKED GLUCOSE TRANSLOCASE HOMOLOG"/>
    <property type="match status" value="1"/>
</dbReference>
<keyword evidence="5 6" id="KW-0472">Membrane</keyword>
<dbReference type="EMBL" id="CP063056">
    <property type="protein sequence ID" value="QPB42480.1"/>
    <property type="molecule type" value="Genomic_DNA"/>
</dbReference>
<evidence type="ECO:0000256" key="4">
    <source>
        <dbReference type="ARBA" id="ARBA00022989"/>
    </source>
</evidence>
<protein>
    <submittedName>
        <fullName evidence="8">GtrA family protein</fullName>
    </submittedName>
</protein>
<keyword evidence="9" id="KW-1185">Reference proteome</keyword>
<keyword evidence="4 6" id="KW-1133">Transmembrane helix</keyword>
<reference evidence="8 9" key="1">
    <citation type="submission" date="2020-10" db="EMBL/GenBank/DDBJ databases">
        <title>Genome Sequencing of Rodentibacter spp. strain DSM111151.</title>
        <authorList>
            <person name="Benga L."/>
            <person name="Lautwein T."/>
        </authorList>
    </citation>
    <scope>NUCLEOTIDE SEQUENCE [LARGE SCALE GENOMIC DNA]</scope>
    <source>
        <strain evidence="8 9">DSM 111151</strain>
    </source>
</reference>
<feature type="transmembrane region" description="Helical" evidence="6">
    <location>
        <begin position="66"/>
        <end position="87"/>
    </location>
</feature>
<dbReference type="RefSeq" id="WP_194812060.1">
    <property type="nucleotide sequence ID" value="NZ_CP063056.1"/>
</dbReference>
<evidence type="ECO:0000313" key="9">
    <source>
        <dbReference type="Proteomes" id="UP000663069"/>
    </source>
</evidence>
<name>A0ABX6UYW6_9PAST</name>
<keyword evidence="3 6" id="KW-0812">Transmembrane</keyword>
<accession>A0ABX6UYW6</accession>
<feature type="transmembrane region" description="Helical" evidence="6">
    <location>
        <begin position="31"/>
        <end position="54"/>
    </location>
</feature>
<evidence type="ECO:0000313" key="8">
    <source>
        <dbReference type="EMBL" id="QPB42480.1"/>
    </source>
</evidence>
<dbReference type="InterPro" id="IPR007267">
    <property type="entry name" value="GtrA_DPMS_TM"/>
</dbReference>
<feature type="transmembrane region" description="Helical" evidence="6">
    <location>
        <begin position="5"/>
        <end position="25"/>
    </location>
</feature>
<evidence type="ECO:0000256" key="2">
    <source>
        <dbReference type="ARBA" id="ARBA00009399"/>
    </source>
</evidence>